<dbReference type="AlphaFoldDB" id="A0A8T0HH91"/>
<evidence type="ECO:0000313" key="1">
    <source>
        <dbReference type="EMBL" id="KAG0568492.1"/>
    </source>
</evidence>
<sequence>MALLVRLEKLRIQGVGAREDFMYNTFVIALCLLSCKQRTFLLKHWSSCRPHNSTPLRHALPCHLFTSSHTPPHISHPTLQQNCNLDRHLDGPRQRVHRLAHQETNSQNCVLYRGC</sequence>
<proteinExistence type="predicted"/>
<evidence type="ECO:0000313" key="2">
    <source>
        <dbReference type="Proteomes" id="UP000822688"/>
    </source>
</evidence>
<dbReference type="EMBL" id="CM026427">
    <property type="protein sequence ID" value="KAG0568492.1"/>
    <property type="molecule type" value="Genomic_DNA"/>
</dbReference>
<keyword evidence="2" id="KW-1185">Reference proteome</keyword>
<organism evidence="1 2">
    <name type="scientific">Ceratodon purpureus</name>
    <name type="common">Fire moss</name>
    <name type="synonym">Dicranum purpureum</name>
    <dbReference type="NCBI Taxonomy" id="3225"/>
    <lineage>
        <taxon>Eukaryota</taxon>
        <taxon>Viridiplantae</taxon>
        <taxon>Streptophyta</taxon>
        <taxon>Embryophyta</taxon>
        <taxon>Bryophyta</taxon>
        <taxon>Bryophytina</taxon>
        <taxon>Bryopsida</taxon>
        <taxon>Dicranidae</taxon>
        <taxon>Pseudoditrichales</taxon>
        <taxon>Ditrichaceae</taxon>
        <taxon>Ceratodon</taxon>
    </lineage>
</organism>
<name>A0A8T0HH91_CERPU</name>
<reference evidence="1 2" key="1">
    <citation type="submission" date="2020-06" db="EMBL/GenBank/DDBJ databases">
        <title>WGS assembly of Ceratodon purpureus strain R40.</title>
        <authorList>
            <person name="Carey S.B."/>
            <person name="Jenkins J."/>
            <person name="Shu S."/>
            <person name="Lovell J.T."/>
            <person name="Sreedasyam A."/>
            <person name="Maumus F."/>
            <person name="Tiley G.P."/>
            <person name="Fernandez-Pozo N."/>
            <person name="Barry K."/>
            <person name="Chen C."/>
            <person name="Wang M."/>
            <person name="Lipzen A."/>
            <person name="Daum C."/>
            <person name="Saski C.A."/>
            <person name="Payton A.C."/>
            <person name="Mcbreen J.C."/>
            <person name="Conrad R.E."/>
            <person name="Kollar L.M."/>
            <person name="Olsson S."/>
            <person name="Huttunen S."/>
            <person name="Landis J.B."/>
            <person name="Wickett N.J."/>
            <person name="Johnson M.G."/>
            <person name="Rensing S.A."/>
            <person name="Grimwood J."/>
            <person name="Schmutz J."/>
            <person name="Mcdaniel S.F."/>
        </authorList>
    </citation>
    <scope>NUCLEOTIDE SEQUENCE [LARGE SCALE GENOMIC DNA]</scope>
    <source>
        <strain evidence="1 2">R40</strain>
    </source>
</reference>
<accession>A0A8T0HH91</accession>
<gene>
    <name evidence="1" type="ORF">KC19_6G023100</name>
</gene>
<comment type="caution">
    <text evidence="1">The sequence shown here is derived from an EMBL/GenBank/DDBJ whole genome shotgun (WGS) entry which is preliminary data.</text>
</comment>
<dbReference type="Proteomes" id="UP000822688">
    <property type="component" value="Chromosome 6"/>
</dbReference>
<protein>
    <submittedName>
        <fullName evidence="1">Uncharacterized protein</fullName>
    </submittedName>
</protein>